<evidence type="ECO:0000256" key="2">
    <source>
        <dbReference type="SAM" id="Phobius"/>
    </source>
</evidence>
<accession>A0A2R4VY14</accession>
<dbReference type="RefSeq" id="WP_108307632.1">
    <property type="nucleotide sequence ID" value="NZ_CP020921.1"/>
</dbReference>
<keyword evidence="2" id="KW-0812">Transmembrane</keyword>
<dbReference type="AlphaFoldDB" id="A0A2R4VY14"/>
<evidence type="ECO:0000256" key="1">
    <source>
        <dbReference type="SAM" id="MobiDB-lite"/>
    </source>
</evidence>
<dbReference type="EMBL" id="CP020921">
    <property type="protein sequence ID" value="AWB09405.1"/>
    <property type="molecule type" value="Genomic_DNA"/>
</dbReference>
<feature type="compositionally biased region" description="Low complexity" evidence="1">
    <location>
        <begin position="138"/>
        <end position="153"/>
    </location>
</feature>
<reference evidence="3 4" key="1">
    <citation type="submission" date="2017-04" db="EMBL/GenBank/DDBJ databases">
        <title>Genomic insights into metabolism of Thermodesulfobium acidiphilum.</title>
        <authorList>
            <person name="Toshchakov S.V."/>
            <person name="Frolov E.N."/>
            <person name="Kublanov I.V."/>
            <person name="Samarov N.I."/>
            <person name="Novikov A."/>
            <person name="Lebedinsky A.V."/>
            <person name="Bonch-Osmolovskaya E.A."/>
            <person name="Chernyh N.A."/>
        </authorList>
    </citation>
    <scope>NUCLEOTIDE SEQUENCE [LARGE SCALE GENOMIC DNA]</scope>
    <source>
        <strain evidence="3 4">3127-1</strain>
    </source>
</reference>
<dbReference type="KEGG" id="taci:TDSAC_0015"/>
<keyword evidence="4" id="KW-1185">Reference proteome</keyword>
<evidence type="ECO:0000313" key="4">
    <source>
        <dbReference type="Proteomes" id="UP000244792"/>
    </source>
</evidence>
<sequence length="291" mass="32913">MKIRLISIFFLIFLLVLSFNSCSFAIQKDIKGPLPSFFQKDESSYIKFEDKNPNDVYVLNARINQTGNSSAEDNKVYNKTPSTGSETVKNLTLSSNSTSKELQNDNLLYVNQSPKASVNSDIDNKTSQSNLDPKTPVTTAAKNNNSASNDSSLLLTNTSERLQPGSESPNIMGYLIRFFAFLVLLVLVPLLIIRKLRGKLKVDYSIPKSLNGFVRIVDRVSLSYSELFIIEVMDKYLLLSLSKDGEIRLLKEFDTLGIIPEKENYDKKLVKSSFLDILRKFRQEVKQLNKN</sequence>
<feature type="region of interest" description="Disordered" evidence="1">
    <location>
        <begin position="69"/>
        <end position="99"/>
    </location>
</feature>
<protein>
    <recommendedName>
        <fullName evidence="5">Flagellar protein</fullName>
    </recommendedName>
</protein>
<keyword evidence="2" id="KW-1133">Transmembrane helix</keyword>
<evidence type="ECO:0000313" key="3">
    <source>
        <dbReference type="EMBL" id="AWB09405.1"/>
    </source>
</evidence>
<organism evidence="3 4">
    <name type="scientific">Thermodesulfobium acidiphilum</name>
    <dbReference type="NCBI Taxonomy" id="1794699"/>
    <lineage>
        <taxon>Bacteria</taxon>
        <taxon>Pseudomonadati</taxon>
        <taxon>Thermodesulfobiota</taxon>
        <taxon>Thermodesulfobiia</taxon>
        <taxon>Thermodesulfobiales</taxon>
        <taxon>Thermodesulfobiaceae</taxon>
        <taxon>Thermodesulfobium</taxon>
    </lineage>
</organism>
<proteinExistence type="predicted"/>
<dbReference type="OrthoDB" id="9826646at2"/>
<name>A0A2R4VY14_THEAF</name>
<dbReference type="Proteomes" id="UP000244792">
    <property type="component" value="Chromosome"/>
</dbReference>
<evidence type="ECO:0008006" key="5">
    <source>
        <dbReference type="Google" id="ProtNLM"/>
    </source>
</evidence>
<feature type="region of interest" description="Disordered" evidence="1">
    <location>
        <begin position="117"/>
        <end position="153"/>
    </location>
</feature>
<feature type="compositionally biased region" description="Polar residues" evidence="1">
    <location>
        <begin position="117"/>
        <end position="132"/>
    </location>
</feature>
<keyword evidence="2" id="KW-0472">Membrane</keyword>
<feature type="transmembrane region" description="Helical" evidence="2">
    <location>
        <begin position="171"/>
        <end position="193"/>
    </location>
</feature>
<gene>
    <name evidence="3" type="ORF">TDSAC_0015</name>
</gene>